<keyword evidence="4 8" id="KW-0732">Signal</keyword>
<evidence type="ECO:0000259" key="9">
    <source>
        <dbReference type="PROSITE" id="PS51007"/>
    </source>
</evidence>
<comment type="subcellular location">
    <subcellularLocation>
        <location evidence="1">Cell envelope</location>
    </subcellularLocation>
</comment>
<dbReference type="Proteomes" id="UP000440224">
    <property type="component" value="Unassembled WGS sequence"/>
</dbReference>
<protein>
    <recommendedName>
        <fullName evidence="9">Cytochrome c domain-containing protein</fullName>
    </recommendedName>
</protein>
<keyword evidence="11" id="KW-1185">Reference proteome</keyword>
<feature type="domain" description="Cytochrome c" evidence="9">
    <location>
        <begin position="285"/>
        <end position="491"/>
    </location>
</feature>
<dbReference type="PROSITE" id="PS51007">
    <property type="entry name" value="CYTC"/>
    <property type="match status" value="1"/>
</dbReference>
<evidence type="ECO:0000256" key="8">
    <source>
        <dbReference type="SAM" id="SignalP"/>
    </source>
</evidence>
<name>A0A6N7PSE0_9BACT</name>
<accession>A0A6N7PSE0</accession>
<dbReference type="PANTHER" id="PTHR30600">
    <property type="entry name" value="CYTOCHROME C PEROXIDASE-RELATED"/>
    <property type="match status" value="1"/>
</dbReference>
<keyword evidence="5" id="KW-0560">Oxidoreductase</keyword>
<evidence type="ECO:0000256" key="1">
    <source>
        <dbReference type="ARBA" id="ARBA00004196"/>
    </source>
</evidence>
<dbReference type="GO" id="GO:0030313">
    <property type="term" value="C:cell envelope"/>
    <property type="evidence" value="ECO:0007669"/>
    <property type="project" value="UniProtKB-SubCell"/>
</dbReference>
<dbReference type="InterPro" id="IPR051395">
    <property type="entry name" value="Cytochrome_c_Peroxidase/MauG"/>
</dbReference>
<dbReference type="Pfam" id="PF03150">
    <property type="entry name" value="CCP_MauG"/>
    <property type="match status" value="1"/>
</dbReference>
<evidence type="ECO:0000313" key="10">
    <source>
        <dbReference type="EMBL" id="MRG95082.1"/>
    </source>
</evidence>
<dbReference type="EMBL" id="WJIE01000007">
    <property type="protein sequence ID" value="MRG95082.1"/>
    <property type="molecule type" value="Genomic_DNA"/>
</dbReference>
<evidence type="ECO:0000256" key="5">
    <source>
        <dbReference type="ARBA" id="ARBA00023002"/>
    </source>
</evidence>
<evidence type="ECO:0000256" key="2">
    <source>
        <dbReference type="ARBA" id="ARBA00022617"/>
    </source>
</evidence>
<dbReference type="Gene3D" id="1.10.760.10">
    <property type="entry name" value="Cytochrome c-like domain"/>
    <property type="match status" value="2"/>
</dbReference>
<dbReference type="GO" id="GO:0020037">
    <property type="term" value="F:heme binding"/>
    <property type="evidence" value="ECO:0007669"/>
    <property type="project" value="InterPro"/>
</dbReference>
<keyword evidence="3 7" id="KW-0479">Metal-binding</keyword>
<evidence type="ECO:0000256" key="3">
    <source>
        <dbReference type="ARBA" id="ARBA00022723"/>
    </source>
</evidence>
<dbReference type="RefSeq" id="WP_170319650.1">
    <property type="nucleotide sequence ID" value="NZ_WJIE01000007.1"/>
</dbReference>
<dbReference type="SUPFAM" id="SSF46626">
    <property type="entry name" value="Cytochrome c"/>
    <property type="match status" value="2"/>
</dbReference>
<evidence type="ECO:0000256" key="7">
    <source>
        <dbReference type="PROSITE-ProRule" id="PRU00433"/>
    </source>
</evidence>
<dbReference type="GO" id="GO:0046872">
    <property type="term" value="F:metal ion binding"/>
    <property type="evidence" value="ECO:0007669"/>
    <property type="project" value="UniProtKB-KW"/>
</dbReference>
<proteinExistence type="predicted"/>
<evidence type="ECO:0000256" key="4">
    <source>
        <dbReference type="ARBA" id="ARBA00022729"/>
    </source>
</evidence>
<dbReference type="GO" id="GO:0009055">
    <property type="term" value="F:electron transfer activity"/>
    <property type="evidence" value="ECO:0007669"/>
    <property type="project" value="InterPro"/>
</dbReference>
<dbReference type="GO" id="GO:0004130">
    <property type="term" value="F:cytochrome-c peroxidase activity"/>
    <property type="evidence" value="ECO:0007669"/>
    <property type="project" value="TreeGrafter"/>
</dbReference>
<keyword evidence="6 7" id="KW-0408">Iron</keyword>
<dbReference type="InterPro" id="IPR009056">
    <property type="entry name" value="Cyt_c-like_dom"/>
</dbReference>
<dbReference type="InterPro" id="IPR004852">
    <property type="entry name" value="Di-haem_cyt_c_peroxidsae"/>
</dbReference>
<gene>
    <name evidence="10" type="ORF">GF068_24630</name>
</gene>
<evidence type="ECO:0000313" key="11">
    <source>
        <dbReference type="Proteomes" id="UP000440224"/>
    </source>
</evidence>
<dbReference type="AlphaFoldDB" id="A0A6N7PSE0"/>
<feature type="chain" id="PRO_5026712426" description="Cytochrome c domain-containing protein" evidence="8">
    <location>
        <begin position="25"/>
        <end position="515"/>
    </location>
</feature>
<reference evidence="10 11" key="1">
    <citation type="submission" date="2019-10" db="EMBL/GenBank/DDBJ databases">
        <title>A soil myxobacterium in the family Polyangiaceae.</title>
        <authorList>
            <person name="Li Y."/>
            <person name="Wang J."/>
        </authorList>
    </citation>
    <scope>NUCLEOTIDE SEQUENCE [LARGE SCALE GENOMIC DNA]</scope>
    <source>
        <strain evidence="10 11">DSM 14734</strain>
    </source>
</reference>
<dbReference type="PANTHER" id="PTHR30600:SF10">
    <property type="entry name" value="BLL6722 PROTEIN"/>
    <property type="match status" value="1"/>
</dbReference>
<evidence type="ECO:0000256" key="6">
    <source>
        <dbReference type="ARBA" id="ARBA00023004"/>
    </source>
</evidence>
<feature type="signal peptide" evidence="8">
    <location>
        <begin position="1"/>
        <end position="24"/>
    </location>
</feature>
<organism evidence="10 11">
    <name type="scientific">Polyangium spumosum</name>
    <dbReference type="NCBI Taxonomy" id="889282"/>
    <lineage>
        <taxon>Bacteria</taxon>
        <taxon>Pseudomonadati</taxon>
        <taxon>Myxococcota</taxon>
        <taxon>Polyangia</taxon>
        <taxon>Polyangiales</taxon>
        <taxon>Polyangiaceae</taxon>
        <taxon>Polyangium</taxon>
    </lineage>
</organism>
<dbReference type="InterPro" id="IPR036909">
    <property type="entry name" value="Cyt_c-like_dom_sf"/>
</dbReference>
<comment type="caution">
    <text evidence="10">The sequence shown here is derived from an EMBL/GenBank/DDBJ whole genome shotgun (WGS) entry which is preliminary data.</text>
</comment>
<keyword evidence="2 7" id="KW-0349">Heme</keyword>
<sequence>MTKSATFFASAAVLLSSMSGTALAQDKGALEDLGKYVFFDKISSPPRQACATCHVAKHGWTAGVAGVNKNGVVVPGADPKAAGRRKPPSSAYASFSPPFATLPKTMTIAVLSPEVACTNGFLPLCYGGAFWDGRAEGRDKPFKAPPNFTGEGAVAHVGSEIFSSLLFEDAYEGFLGPLADQALGPFPNDNEQNVPDGRDHGLPGAEAVCLHVASSDYAPLYTMAWGEPINCRIPDIAFKRVALALAAWQHSDEVNSFSSKRDMAARTIDAQGREVLALPFSSLTPEENLGHDLFYGRNDSGLNPELKAARCNACHSSGESAFLGPALASKGDELDQIYSDFAYHSIGLPPNCDATNYDPDGGDAGILSHADPSAVYDELDPDATPFAGHFKTPTLRNVDKRQGKGFPKAYMHNGYFKTLEQVVHFYNTSVLLRDHVSCPPCTTAEEAMERGCWPEPEFNIDNAAENLGLIGDLELTEQQEAALVAYLRTLSDTLTVDPPKPFKGKPKGQGKGKGK</sequence>